<comment type="caution">
    <text evidence="2">The sequence shown here is derived from an EMBL/GenBank/DDBJ whole genome shotgun (WGS) entry which is preliminary data.</text>
</comment>
<evidence type="ECO:0000313" key="3">
    <source>
        <dbReference type="Proteomes" id="UP000318571"/>
    </source>
</evidence>
<evidence type="ECO:0000256" key="1">
    <source>
        <dbReference type="SAM" id="MobiDB-lite"/>
    </source>
</evidence>
<feature type="compositionally biased region" description="Basic and acidic residues" evidence="1">
    <location>
        <begin position="83"/>
        <end position="102"/>
    </location>
</feature>
<feature type="compositionally biased region" description="Basic and acidic residues" evidence="1">
    <location>
        <begin position="38"/>
        <end position="47"/>
    </location>
</feature>
<proteinExistence type="predicted"/>
<name>A0A553P0A9_TIGCA</name>
<feature type="region of interest" description="Disordered" evidence="1">
    <location>
        <begin position="17"/>
        <end position="145"/>
    </location>
</feature>
<organism evidence="2 3">
    <name type="scientific">Tigriopus californicus</name>
    <name type="common">Marine copepod</name>
    <dbReference type="NCBI Taxonomy" id="6832"/>
    <lineage>
        <taxon>Eukaryota</taxon>
        <taxon>Metazoa</taxon>
        <taxon>Ecdysozoa</taxon>
        <taxon>Arthropoda</taxon>
        <taxon>Crustacea</taxon>
        <taxon>Multicrustacea</taxon>
        <taxon>Hexanauplia</taxon>
        <taxon>Copepoda</taxon>
        <taxon>Harpacticoida</taxon>
        <taxon>Harpacticidae</taxon>
        <taxon>Tigriopus</taxon>
    </lineage>
</organism>
<dbReference type="EMBL" id="VCGU01000009">
    <property type="protein sequence ID" value="TRY71042.1"/>
    <property type="molecule type" value="Genomic_DNA"/>
</dbReference>
<keyword evidence="3" id="KW-1185">Reference proteome</keyword>
<feature type="compositionally biased region" description="Low complexity" evidence="1">
    <location>
        <begin position="121"/>
        <end position="130"/>
    </location>
</feature>
<protein>
    <submittedName>
        <fullName evidence="2">Uncharacterized protein</fullName>
    </submittedName>
</protein>
<dbReference type="AlphaFoldDB" id="A0A553P0A9"/>
<reference evidence="2 3" key="1">
    <citation type="journal article" date="2018" name="Nat. Ecol. Evol.">
        <title>Genomic signatures of mitonuclear coevolution across populations of Tigriopus californicus.</title>
        <authorList>
            <person name="Barreto F.S."/>
            <person name="Watson E.T."/>
            <person name="Lima T.G."/>
            <person name="Willett C.S."/>
            <person name="Edmands S."/>
            <person name="Li W."/>
            <person name="Burton R.S."/>
        </authorList>
    </citation>
    <scope>NUCLEOTIDE SEQUENCE [LARGE SCALE GENOMIC DNA]</scope>
    <source>
        <strain evidence="2 3">San Diego</strain>
    </source>
</reference>
<feature type="non-terminal residue" evidence="2">
    <location>
        <position position="1"/>
    </location>
</feature>
<feature type="compositionally biased region" description="Polar residues" evidence="1">
    <location>
        <begin position="105"/>
        <end position="120"/>
    </location>
</feature>
<dbReference type="Proteomes" id="UP000318571">
    <property type="component" value="Chromosome 9"/>
</dbReference>
<accession>A0A553P0A9</accession>
<sequence>QTYRRLSVLGWCRSAHRSFDRKGSSAKSTEGQPTAGRGVREENENRLRVPGHSSVHLSPKRSSSLIHQTIEERSKVPPISEGIEVRFQENSSKRDGHGRFREWNCQAQPSSRWPTPQHSATGGLQTSSTGPGSGGRSRGYHAGEC</sequence>
<evidence type="ECO:0000313" key="2">
    <source>
        <dbReference type="EMBL" id="TRY71042.1"/>
    </source>
</evidence>
<gene>
    <name evidence="2" type="ORF">TCAL_10109</name>
</gene>